<evidence type="ECO:0000313" key="8">
    <source>
        <dbReference type="EMBL" id="TDQ80423.1"/>
    </source>
</evidence>
<comment type="similarity">
    <text evidence="2">Belongs to the glycosyl hydrolase 3 family.</text>
</comment>
<dbReference type="InterPro" id="IPR001764">
    <property type="entry name" value="Glyco_hydro_3_N"/>
</dbReference>
<accession>A0A4R6WQ73</accession>
<dbReference type="GO" id="GO:0005975">
    <property type="term" value="P:carbohydrate metabolic process"/>
    <property type="evidence" value="ECO:0007669"/>
    <property type="project" value="InterPro"/>
</dbReference>
<feature type="domain" description="Glycoside hydrolase family 3 N-terminal" evidence="7">
    <location>
        <begin position="29"/>
        <end position="294"/>
    </location>
</feature>
<protein>
    <recommendedName>
        <fullName evidence="3">beta-N-acetylhexosaminidase</fullName>
        <ecNumber evidence="3">3.2.1.52</ecNumber>
    </recommendedName>
</protein>
<proteinExistence type="inferred from homology"/>
<gene>
    <name evidence="8" type="ORF">A8950_2952</name>
</gene>
<dbReference type="EMBL" id="SNYW01000011">
    <property type="protein sequence ID" value="TDQ80423.1"/>
    <property type="molecule type" value="Genomic_DNA"/>
</dbReference>
<dbReference type="InterPro" id="IPR017853">
    <property type="entry name" value="GH"/>
</dbReference>
<comment type="caution">
    <text evidence="8">The sequence shown here is derived from an EMBL/GenBank/DDBJ whole genome shotgun (WGS) entry which is preliminary data.</text>
</comment>
<feature type="compositionally biased region" description="Basic and acidic residues" evidence="6">
    <location>
        <begin position="305"/>
        <end position="325"/>
    </location>
</feature>
<dbReference type="PANTHER" id="PTHR30480:SF13">
    <property type="entry name" value="BETA-HEXOSAMINIDASE"/>
    <property type="match status" value="1"/>
</dbReference>
<keyword evidence="4" id="KW-0378">Hydrolase</keyword>
<sequence length="334" mass="35783">MPLAAILGCAGPDLTAAERDFFRSADPLGFILFARNLVDPDQVRRLCADLRASIGRADAPILIDQEGGRVARLRPPHWRHPPAAERFGLLAAADRARAAQAVRVNHALMAAELRDIGLNVDCAPMVDVRAPGAHDIIGDRAFGTDPYLVADLGRAAAEGLLSGGVMPVIKHIPGHGRSMVDSHHDLPRVETDFDTLAETDFVPFRALNDIPWAMTAHIVYSAIDPMQPATLSPTVIAEVIRGEIGFAGLLVSDDLSMKALRGGLDELAAASLAAGCDVVLHCNGDMAEMEQVVRGARPLSPAGEARYEQGQRRLNPEPDQDRAEMLDELSSLLA</sequence>
<dbReference type="GO" id="GO:0009254">
    <property type="term" value="P:peptidoglycan turnover"/>
    <property type="evidence" value="ECO:0007669"/>
    <property type="project" value="TreeGrafter"/>
</dbReference>
<dbReference type="RefSeq" id="WP_133614420.1">
    <property type="nucleotide sequence ID" value="NZ_SNYW01000011.1"/>
</dbReference>
<dbReference type="EC" id="3.2.1.52" evidence="3"/>
<dbReference type="InterPro" id="IPR019800">
    <property type="entry name" value="Glyco_hydro_3_AS"/>
</dbReference>
<evidence type="ECO:0000256" key="6">
    <source>
        <dbReference type="SAM" id="MobiDB-lite"/>
    </source>
</evidence>
<feature type="region of interest" description="Disordered" evidence="6">
    <location>
        <begin position="298"/>
        <end position="334"/>
    </location>
</feature>
<dbReference type="NCBIfam" id="NF003740">
    <property type="entry name" value="PRK05337.1"/>
    <property type="match status" value="1"/>
</dbReference>
<dbReference type="InterPro" id="IPR036962">
    <property type="entry name" value="Glyco_hydro_3_N_sf"/>
</dbReference>
<keyword evidence="9" id="KW-1185">Reference proteome</keyword>
<evidence type="ECO:0000256" key="4">
    <source>
        <dbReference type="ARBA" id="ARBA00022801"/>
    </source>
</evidence>
<evidence type="ECO:0000256" key="2">
    <source>
        <dbReference type="ARBA" id="ARBA00005336"/>
    </source>
</evidence>
<dbReference type="GO" id="GO:0004563">
    <property type="term" value="F:beta-N-acetylhexosaminidase activity"/>
    <property type="evidence" value="ECO:0007669"/>
    <property type="project" value="UniProtKB-EC"/>
</dbReference>
<dbReference type="AlphaFoldDB" id="A0A4R6WQ73"/>
<dbReference type="Proteomes" id="UP000295783">
    <property type="component" value="Unassembled WGS sequence"/>
</dbReference>
<dbReference type="SUPFAM" id="SSF51445">
    <property type="entry name" value="(Trans)glycosidases"/>
    <property type="match status" value="1"/>
</dbReference>
<comment type="catalytic activity">
    <reaction evidence="1">
        <text>Hydrolysis of terminal non-reducing N-acetyl-D-hexosamine residues in N-acetyl-beta-D-hexosaminides.</text>
        <dbReference type="EC" id="3.2.1.52"/>
    </reaction>
</comment>
<dbReference type="Gene3D" id="3.20.20.300">
    <property type="entry name" value="Glycoside hydrolase, family 3, N-terminal domain"/>
    <property type="match status" value="1"/>
</dbReference>
<reference evidence="8 9" key="1">
    <citation type="submission" date="2019-03" db="EMBL/GenBank/DDBJ databases">
        <title>Genomic Encyclopedia of Type Strains, Phase III (KMG-III): the genomes of soil and plant-associated and newly described type strains.</title>
        <authorList>
            <person name="Whitman W."/>
        </authorList>
    </citation>
    <scope>NUCLEOTIDE SEQUENCE [LARGE SCALE GENOMIC DNA]</scope>
    <source>
        <strain evidence="8 9">CGMCC 1.7660</strain>
    </source>
</reference>
<organism evidence="8 9">
    <name type="scientific">Dongia mobilis</name>
    <dbReference type="NCBI Taxonomy" id="578943"/>
    <lineage>
        <taxon>Bacteria</taxon>
        <taxon>Pseudomonadati</taxon>
        <taxon>Pseudomonadota</taxon>
        <taxon>Alphaproteobacteria</taxon>
        <taxon>Rhodospirillales</taxon>
        <taxon>Dongiaceae</taxon>
        <taxon>Dongia</taxon>
    </lineage>
</organism>
<name>A0A4R6WQ73_9PROT</name>
<evidence type="ECO:0000256" key="5">
    <source>
        <dbReference type="ARBA" id="ARBA00023295"/>
    </source>
</evidence>
<dbReference type="PROSITE" id="PS00775">
    <property type="entry name" value="GLYCOSYL_HYDROL_F3"/>
    <property type="match status" value="1"/>
</dbReference>
<dbReference type="Pfam" id="PF00933">
    <property type="entry name" value="Glyco_hydro_3"/>
    <property type="match status" value="1"/>
</dbReference>
<evidence type="ECO:0000259" key="7">
    <source>
        <dbReference type="Pfam" id="PF00933"/>
    </source>
</evidence>
<dbReference type="OrthoDB" id="9786661at2"/>
<evidence type="ECO:0000313" key="9">
    <source>
        <dbReference type="Proteomes" id="UP000295783"/>
    </source>
</evidence>
<evidence type="ECO:0000256" key="3">
    <source>
        <dbReference type="ARBA" id="ARBA00012663"/>
    </source>
</evidence>
<evidence type="ECO:0000256" key="1">
    <source>
        <dbReference type="ARBA" id="ARBA00001231"/>
    </source>
</evidence>
<dbReference type="InterPro" id="IPR050226">
    <property type="entry name" value="NagZ_Beta-hexosaminidase"/>
</dbReference>
<keyword evidence="5" id="KW-0326">Glycosidase</keyword>
<dbReference type="PANTHER" id="PTHR30480">
    <property type="entry name" value="BETA-HEXOSAMINIDASE-RELATED"/>
    <property type="match status" value="1"/>
</dbReference>